<dbReference type="RefSeq" id="WP_057933346.1">
    <property type="nucleotide sequence ID" value="NZ_LMZQ01000013.1"/>
</dbReference>
<dbReference type="CDD" id="cd04182">
    <property type="entry name" value="GT_2_like_f"/>
    <property type="match status" value="1"/>
</dbReference>
<dbReference type="Proteomes" id="UP000051950">
    <property type="component" value="Unassembled WGS sequence"/>
</dbReference>
<evidence type="ECO:0000313" key="3">
    <source>
        <dbReference type="Proteomes" id="UP000051950"/>
    </source>
</evidence>
<organism evidence="2 3">
    <name type="scientific">Pedobacter ginsenosidimutans</name>
    <dbReference type="NCBI Taxonomy" id="687842"/>
    <lineage>
        <taxon>Bacteria</taxon>
        <taxon>Pseudomonadati</taxon>
        <taxon>Bacteroidota</taxon>
        <taxon>Sphingobacteriia</taxon>
        <taxon>Sphingobacteriales</taxon>
        <taxon>Sphingobacteriaceae</taxon>
        <taxon>Pedobacter</taxon>
    </lineage>
</organism>
<dbReference type="EMBL" id="LMZQ01000013">
    <property type="protein sequence ID" value="KRT14888.1"/>
    <property type="molecule type" value="Genomic_DNA"/>
</dbReference>
<evidence type="ECO:0000259" key="1">
    <source>
        <dbReference type="Pfam" id="PF12804"/>
    </source>
</evidence>
<keyword evidence="3" id="KW-1185">Reference proteome</keyword>
<dbReference type="InterPro" id="IPR029044">
    <property type="entry name" value="Nucleotide-diphossugar_trans"/>
</dbReference>
<dbReference type="STRING" id="687842.ASU31_16320"/>
<dbReference type="Gene3D" id="3.90.550.10">
    <property type="entry name" value="Spore Coat Polysaccharide Biosynthesis Protein SpsA, Chain A"/>
    <property type="match status" value="1"/>
</dbReference>
<comment type="caution">
    <text evidence="2">The sequence shown here is derived from an EMBL/GenBank/DDBJ whole genome shotgun (WGS) entry which is preliminary data.</text>
</comment>
<name>A0A0T5VLZ2_9SPHI</name>
<dbReference type="Pfam" id="PF12804">
    <property type="entry name" value="NTP_transf_3"/>
    <property type="match status" value="1"/>
</dbReference>
<dbReference type="OrthoDB" id="9779263at2"/>
<feature type="domain" description="MobA-like NTP transferase" evidence="1">
    <location>
        <begin position="6"/>
        <end position="169"/>
    </location>
</feature>
<dbReference type="AlphaFoldDB" id="A0A0T5VLZ2"/>
<reference evidence="2 3" key="1">
    <citation type="submission" date="2015-11" db="EMBL/GenBank/DDBJ databases">
        <title>Sequence of Pedobacter ginsenosidimutans.</title>
        <authorList>
            <person name="Carson E."/>
            <person name="Keyser V."/>
            <person name="Newman J."/>
            <person name="Miller J."/>
        </authorList>
    </citation>
    <scope>NUCLEOTIDE SEQUENCE [LARGE SCALE GENOMIC DNA]</scope>
    <source>
        <strain evidence="2 3">KACC 14530</strain>
    </source>
</reference>
<dbReference type="PANTHER" id="PTHR43777:SF1">
    <property type="entry name" value="MOLYBDENUM COFACTOR CYTIDYLYLTRANSFERASE"/>
    <property type="match status" value="1"/>
</dbReference>
<proteinExistence type="predicted"/>
<dbReference type="InterPro" id="IPR025877">
    <property type="entry name" value="MobA-like_NTP_Trfase"/>
</dbReference>
<sequence>MKTGIIILAAGSSSRLGRPKQLLDYKGKTLLQTVINEALETSCRPVIVVLGATAKEIASQHQHDQANFVINESWESGMASSIVAGLSTMVKNNSEIESIIIAVADQAFIKMSNFNNLIEKQKETGKNIIASTYAETIGTPALFKKDYFEALLSLKGAEGAKKILKQYPQDVETVVFEQGEIDIDTETDYNNLISQQ</sequence>
<accession>A0A0T5VLZ2</accession>
<dbReference type="GO" id="GO:0016779">
    <property type="term" value="F:nucleotidyltransferase activity"/>
    <property type="evidence" value="ECO:0007669"/>
    <property type="project" value="UniProtKB-ARBA"/>
</dbReference>
<evidence type="ECO:0000313" key="2">
    <source>
        <dbReference type="EMBL" id="KRT14888.1"/>
    </source>
</evidence>
<protein>
    <recommendedName>
        <fullName evidence="1">MobA-like NTP transferase domain-containing protein</fullName>
    </recommendedName>
</protein>
<dbReference type="PANTHER" id="PTHR43777">
    <property type="entry name" value="MOLYBDENUM COFACTOR CYTIDYLYLTRANSFERASE"/>
    <property type="match status" value="1"/>
</dbReference>
<dbReference type="SUPFAM" id="SSF53448">
    <property type="entry name" value="Nucleotide-diphospho-sugar transferases"/>
    <property type="match status" value="1"/>
</dbReference>
<gene>
    <name evidence="2" type="ORF">ASU31_16320</name>
</gene>